<evidence type="ECO:0000313" key="2">
    <source>
        <dbReference type="Proteomes" id="UP001556118"/>
    </source>
</evidence>
<dbReference type="InterPro" id="IPR001969">
    <property type="entry name" value="Aspartic_peptidase_AS"/>
</dbReference>
<proteinExistence type="predicted"/>
<dbReference type="Gene3D" id="2.40.70.10">
    <property type="entry name" value="Acid Proteases"/>
    <property type="match status" value="1"/>
</dbReference>
<name>A0ABV3RF94_9SPHN</name>
<dbReference type="CDD" id="cd05483">
    <property type="entry name" value="retropepsin_like_bacteria"/>
    <property type="match status" value="1"/>
</dbReference>
<comment type="caution">
    <text evidence="1">The sequence shown here is derived from an EMBL/GenBank/DDBJ whole genome shotgun (WGS) entry which is preliminary data.</text>
</comment>
<dbReference type="EMBL" id="JBFNXR010000052">
    <property type="protein sequence ID" value="MEW9856497.1"/>
    <property type="molecule type" value="Genomic_DNA"/>
</dbReference>
<dbReference type="PROSITE" id="PS00141">
    <property type="entry name" value="ASP_PROTEASE"/>
    <property type="match status" value="1"/>
</dbReference>
<organism evidence="1 2">
    <name type="scientific">Novosphingobium rhizovicinum</name>
    <dbReference type="NCBI Taxonomy" id="3228928"/>
    <lineage>
        <taxon>Bacteria</taxon>
        <taxon>Pseudomonadati</taxon>
        <taxon>Pseudomonadota</taxon>
        <taxon>Alphaproteobacteria</taxon>
        <taxon>Sphingomonadales</taxon>
        <taxon>Sphingomonadaceae</taxon>
        <taxon>Novosphingobium</taxon>
    </lineage>
</organism>
<dbReference type="GO" id="GO:0006508">
    <property type="term" value="P:proteolysis"/>
    <property type="evidence" value="ECO:0007669"/>
    <property type="project" value="UniProtKB-KW"/>
</dbReference>
<accession>A0ABV3RF94</accession>
<reference evidence="1 2" key="1">
    <citation type="submission" date="2024-06" db="EMBL/GenBank/DDBJ databases">
        <title>Novosphingobium rhizovicinus M1R2S20.</title>
        <authorList>
            <person name="Sun J.-Q."/>
        </authorList>
    </citation>
    <scope>NUCLEOTIDE SEQUENCE [LARGE SCALE GENOMIC DNA]</scope>
    <source>
        <strain evidence="1 2">M1R2S20</strain>
    </source>
</reference>
<dbReference type="RefSeq" id="WP_367774952.1">
    <property type="nucleotide sequence ID" value="NZ_JBFNXR010000052.1"/>
</dbReference>
<dbReference type="Pfam" id="PF13650">
    <property type="entry name" value="Asp_protease_2"/>
    <property type="match status" value="1"/>
</dbReference>
<dbReference type="InterPro" id="IPR034122">
    <property type="entry name" value="Retropepsin-like_bacterial"/>
</dbReference>
<protein>
    <submittedName>
        <fullName evidence="1">Aspartyl protease family protein</fullName>
    </submittedName>
</protein>
<dbReference type="GO" id="GO:0008233">
    <property type="term" value="F:peptidase activity"/>
    <property type="evidence" value="ECO:0007669"/>
    <property type="project" value="UniProtKB-KW"/>
</dbReference>
<keyword evidence="1" id="KW-0378">Hydrolase</keyword>
<gene>
    <name evidence="1" type="ORF">ABUH87_15260</name>
</gene>
<dbReference type="Proteomes" id="UP001556118">
    <property type="component" value="Unassembled WGS sequence"/>
</dbReference>
<evidence type="ECO:0000313" key="1">
    <source>
        <dbReference type="EMBL" id="MEW9856497.1"/>
    </source>
</evidence>
<keyword evidence="1" id="KW-0645">Protease</keyword>
<dbReference type="InterPro" id="IPR021109">
    <property type="entry name" value="Peptidase_aspartic_dom_sf"/>
</dbReference>
<keyword evidence="2" id="KW-1185">Reference proteome</keyword>
<dbReference type="SUPFAM" id="SSF50630">
    <property type="entry name" value="Acid proteases"/>
    <property type="match status" value="1"/>
</dbReference>
<sequence>MAAALLCLSGCGEAQGPSPEYRPEEAGTVDHALCLLGFTAIPVQEVSTGHHLIEATINGTRGSFVLDTGANVTAIDSSRSQEFGLSGNGGLAGAAAAVKSAGGRSARLAQVDSFQLGLLEISQDRVVIADMGRLLGQLSRVGGEDVAGIVGQDVLKEHRAIIDVPRPMLYLLETGSTPSPVAAGECEQGQTR</sequence>